<evidence type="ECO:0000256" key="1">
    <source>
        <dbReference type="SAM" id="MobiDB-lite"/>
    </source>
</evidence>
<protein>
    <submittedName>
        <fullName evidence="2">Uncharacterized protein</fullName>
    </submittedName>
</protein>
<accession>A0A2U3E6M3</accession>
<dbReference type="AlphaFoldDB" id="A0A2U3E6M3"/>
<feature type="compositionally biased region" description="Low complexity" evidence="1">
    <location>
        <begin position="164"/>
        <end position="175"/>
    </location>
</feature>
<sequence>MGMARRRRRRRSRREQGRATSYTPGRMSQLGASGSGSDVEPAVWSSLSPCLLAVAVVRGSEIAARDPTSEGKAGVADDVQQNRMWDSSRGRREEEGQEEQEEEEEEDTASALLFVHGRGPGQPAEQSSAEQSQREGLPATLDYVSLLELLELSRTMTTCGLGRPPNSLSKSPSNLVGTAASAHRRPPPPSVLWLHLRPLRSTLWMGHKKALPDLSLGAMIALAPTGGDLAWAQPVSASWSSPGARAHTYSWDGSSSSPLAGNLRPPGWSLGGFGGGSNHGGGPTDRTSAAAKVLTYDGKSTVEAAEAHRR</sequence>
<feature type="region of interest" description="Disordered" evidence="1">
    <location>
        <begin position="270"/>
        <end position="290"/>
    </location>
</feature>
<feature type="compositionally biased region" description="Gly residues" evidence="1">
    <location>
        <begin position="270"/>
        <end position="283"/>
    </location>
</feature>
<gene>
    <name evidence="2" type="ORF">PCL_00304</name>
</gene>
<evidence type="ECO:0000313" key="3">
    <source>
        <dbReference type="Proteomes" id="UP000245956"/>
    </source>
</evidence>
<dbReference type="EMBL" id="LCWV01000010">
    <property type="protein sequence ID" value="PWI70160.1"/>
    <property type="molecule type" value="Genomic_DNA"/>
</dbReference>
<dbReference type="Proteomes" id="UP000245956">
    <property type="component" value="Unassembled WGS sequence"/>
</dbReference>
<feature type="compositionally biased region" description="Acidic residues" evidence="1">
    <location>
        <begin position="95"/>
        <end position="108"/>
    </location>
</feature>
<evidence type="ECO:0000313" key="2">
    <source>
        <dbReference type="EMBL" id="PWI70160.1"/>
    </source>
</evidence>
<feature type="region of interest" description="Disordered" evidence="1">
    <location>
        <begin position="161"/>
        <end position="186"/>
    </location>
</feature>
<name>A0A2U3E6M3_PURLI</name>
<reference evidence="2 3" key="1">
    <citation type="journal article" date="2016" name="Front. Microbiol.">
        <title>Genome and transcriptome sequences reveal the specific parasitism of the nematophagous Purpureocillium lilacinum 36-1.</title>
        <authorList>
            <person name="Xie J."/>
            <person name="Li S."/>
            <person name="Mo C."/>
            <person name="Xiao X."/>
            <person name="Peng D."/>
            <person name="Wang G."/>
            <person name="Xiao Y."/>
        </authorList>
    </citation>
    <scope>NUCLEOTIDE SEQUENCE [LARGE SCALE GENOMIC DNA]</scope>
    <source>
        <strain evidence="2 3">36-1</strain>
    </source>
</reference>
<feature type="region of interest" description="Disordered" evidence="1">
    <location>
        <begin position="64"/>
        <end position="136"/>
    </location>
</feature>
<comment type="caution">
    <text evidence="2">The sequence shown here is derived from an EMBL/GenBank/DDBJ whole genome shotgun (WGS) entry which is preliminary data.</text>
</comment>
<organism evidence="2 3">
    <name type="scientific">Purpureocillium lilacinum</name>
    <name type="common">Paecilomyces lilacinus</name>
    <dbReference type="NCBI Taxonomy" id="33203"/>
    <lineage>
        <taxon>Eukaryota</taxon>
        <taxon>Fungi</taxon>
        <taxon>Dikarya</taxon>
        <taxon>Ascomycota</taxon>
        <taxon>Pezizomycotina</taxon>
        <taxon>Sordariomycetes</taxon>
        <taxon>Hypocreomycetidae</taxon>
        <taxon>Hypocreales</taxon>
        <taxon>Ophiocordycipitaceae</taxon>
        <taxon>Purpureocillium</taxon>
    </lineage>
</organism>
<proteinExistence type="predicted"/>
<feature type="compositionally biased region" description="Basic residues" evidence="1">
    <location>
        <begin position="1"/>
        <end position="13"/>
    </location>
</feature>
<feature type="region of interest" description="Disordered" evidence="1">
    <location>
        <begin position="1"/>
        <end position="42"/>
    </location>
</feature>